<sequence length="151" mass="16739">MKHSLTVNKGLLCLLLALAVTGAAGFSFLPAGATERFPATSERCPKSDDLIKPDDKAGREIRDALPQLIREAYGEDSRYQNYEVKRIIPLANPEASPYSEIAEQQCGQAVAGKSMLVELFFPEFLPSASLSQGQIFVAKTDEGWKVWRRHR</sequence>
<evidence type="ECO:0000313" key="3">
    <source>
        <dbReference type="Proteomes" id="UP000198661"/>
    </source>
</evidence>
<dbReference type="STRING" id="201973.SAMN04488025_11712"/>
<feature type="signal peptide" evidence="1">
    <location>
        <begin position="1"/>
        <end position="33"/>
    </location>
</feature>
<dbReference type="Proteomes" id="UP000198661">
    <property type="component" value="Unassembled WGS sequence"/>
</dbReference>
<keyword evidence="3" id="KW-1185">Reference proteome</keyword>
<dbReference type="RefSeq" id="WP_092038665.1">
    <property type="nucleotide sequence ID" value="NZ_FOOK01000017.1"/>
</dbReference>
<accession>A0A1I2PAQ0</accession>
<evidence type="ECO:0000256" key="1">
    <source>
        <dbReference type="SAM" id="SignalP"/>
    </source>
</evidence>
<evidence type="ECO:0000313" key="2">
    <source>
        <dbReference type="EMBL" id="SFG13174.1"/>
    </source>
</evidence>
<dbReference type="OrthoDB" id="2989267at2"/>
<dbReference type="EMBL" id="FOOK01000017">
    <property type="protein sequence ID" value="SFG13174.1"/>
    <property type="molecule type" value="Genomic_DNA"/>
</dbReference>
<dbReference type="AlphaFoldDB" id="A0A1I2PAQ0"/>
<keyword evidence="1" id="KW-0732">Signal</keyword>
<feature type="chain" id="PRO_5011790318" evidence="1">
    <location>
        <begin position="34"/>
        <end position="151"/>
    </location>
</feature>
<protein>
    <submittedName>
        <fullName evidence="2">Uncharacterized protein</fullName>
    </submittedName>
</protein>
<name>A0A1I2PAQ0_9BACL</name>
<reference evidence="2 3" key="1">
    <citation type="submission" date="2016-10" db="EMBL/GenBank/DDBJ databases">
        <authorList>
            <person name="de Groot N.N."/>
        </authorList>
    </citation>
    <scope>NUCLEOTIDE SEQUENCE [LARGE SCALE GENOMIC DNA]</scope>
    <source>
        <strain evidence="2 3">DSM 44945</strain>
    </source>
</reference>
<gene>
    <name evidence="2" type="ORF">SAMN04488025_11712</name>
</gene>
<organism evidence="2 3">
    <name type="scientific">Planifilum fulgidum</name>
    <dbReference type="NCBI Taxonomy" id="201973"/>
    <lineage>
        <taxon>Bacteria</taxon>
        <taxon>Bacillati</taxon>
        <taxon>Bacillota</taxon>
        <taxon>Bacilli</taxon>
        <taxon>Bacillales</taxon>
        <taxon>Thermoactinomycetaceae</taxon>
        <taxon>Planifilum</taxon>
    </lineage>
</organism>
<proteinExistence type="predicted"/>